<keyword evidence="3" id="KW-1185">Reference proteome</keyword>
<evidence type="ECO:0000313" key="3">
    <source>
        <dbReference type="Proteomes" id="UP000002482"/>
    </source>
</evidence>
<evidence type="ECO:0000313" key="2">
    <source>
        <dbReference type="EMBL" id="ADX46301.1"/>
    </source>
</evidence>
<evidence type="ECO:0000256" key="1">
    <source>
        <dbReference type="SAM" id="MobiDB-lite"/>
    </source>
</evidence>
<protein>
    <submittedName>
        <fullName evidence="2">Uncharacterized protein</fullName>
    </submittedName>
</protein>
<dbReference type="KEGG" id="aaa:Acav_2389"/>
<dbReference type="Proteomes" id="UP000002482">
    <property type="component" value="Chromosome"/>
</dbReference>
<name>F0QD57_PARA1</name>
<gene>
    <name evidence="2" type="ordered locus">Acav_2389</name>
</gene>
<dbReference type="EMBL" id="CP002521">
    <property type="protein sequence ID" value="ADX46301.1"/>
    <property type="molecule type" value="Genomic_DNA"/>
</dbReference>
<feature type="compositionally biased region" description="Basic and acidic residues" evidence="1">
    <location>
        <begin position="43"/>
        <end position="52"/>
    </location>
</feature>
<sequence>MPPEVDNGPPHAGGPEFTMPHFAPKPSQPHFGQGDNDPEDGEDGPHRADGSTRKAITAQEQQMANQNALTEASVRAQMQAALNEFTMKSMEALAKAIKSMAKAVADLVS</sequence>
<organism evidence="2 3">
    <name type="scientific">Paracidovorax avenae (strain ATCC 19860 / DSM 7227 / CCUG 15838 / JCM 20985 / LMG 2117 / NCPPB 1011)</name>
    <name type="common">Acidovorax avenae</name>
    <dbReference type="NCBI Taxonomy" id="643561"/>
    <lineage>
        <taxon>Bacteria</taxon>
        <taxon>Pseudomonadati</taxon>
        <taxon>Pseudomonadota</taxon>
        <taxon>Betaproteobacteria</taxon>
        <taxon>Burkholderiales</taxon>
        <taxon>Comamonadaceae</taxon>
        <taxon>Paracidovorax</taxon>
    </lineage>
</organism>
<proteinExistence type="predicted"/>
<accession>F0QD57</accession>
<feature type="region of interest" description="Disordered" evidence="1">
    <location>
        <begin position="1"/>
        <end position="70"/>
    </location>
</feature>
<feature type="compositionally biased region" description="Polar residues" evidence="1">
    <location>
        <begin position="58"/>
        <end position="70"/>
    </location>
</feature>
<dbReference type="HOGENOM" id="CLU_2178064_0_0_4"/>
<reference evidence="2" key="1">
    <citation type="submission" date="2011-02" db="EMBL/GenBank/DDBJ databases">
        <title>Complete sequence of Acidovorax avenae subsp. avenae ATCC 19860.</title>
        <authorList>
            <consortium name="US DOE Joint Genome Institute"/>
            <person name="Lucas S."/>
            <person name="Copeland A."/>
            <person name="Lapidus A."/>
            <person name="Cheng J.-F."/>
            <person name="Goodwin L."/>
            <person name="Pitluck S."/>
            <person name="Chertkov O."/>
            <person name="Held B."/>
            <person name="Detter J.C."/>
            <person name="Han C."/>
            <person name="Tapia R."/>
            <person name="Land M."/>
            <person name="Hauser L."/>
            <person name="Kyrpides N."/>
            <person name="Ivanova N."/>
            <person name="Ovchinnikova G."/>
            <person name="Pagani I."/>
            <person name="Gordon S."/>
            <person name="Woyke T."/>
        </authorList>
    </citation>
    <scope>NUCLEOTIDE SEQUENCE</scope>
    <source>
        <strain evidence="2">ATCC 19860</strain>
    </source>
</reference>
<dbReference type="AlphaFoldDB" id="F0QD57"/>